<accession>A0A550CCD8</accession>
<comment type="caution">
    <text evidence="1">The sequence shown here is derived from an EMBL/GenBank/DDBJ whole genome shotgun (WGS) entry which is preliminary data.</text>
</comment>
<dbReference type="Proteomes" id="UP000320762">
    <property type="component" value="Unassembled WGS sequence"/>
</dbReference>
<organism evidence="1 2">
    <name type="scientific">Schizophyllum amplum</name>
    <dbReference type="NCBI Taxonomy" id="97359"/>
    <lineage>
        <taxon>Eukaryota</taxon>
        <taxon>Fungi</taxon>
        <taxon>Dikarya</taxon>
        <taxon>Basidiomycota</taxon>
        <taxon>Agaricomycotina</taxon>
        <taxon>Agaricomycetes</taxon>
        <taxon>Agaricomycetidae</taxon>
        <taxon>Agaricales</taxon>
        <taxon>Schizophyllaceae</taxon>
        <taxon>Schizophyllum</taxon>
    </lineage>
</organism>
<sequence>MIMSIPRKQTLEPGCSSLNGLMARGCSIACLVRPSHLLLPIHSPNLPHHLMISISNLRPTPASASTRVSVSNPSLWRVWRRQHGYGPSAPHQRACFEGVEAAHSESPRTLVREHLPHLICC</sequence>
<name>A0A550CCD8_9AGAR</name>
<dbReference type="EMBL" id="VDMD01000012">
    <property type="protein sequence ID" value="TRM62459.1"/>
    <property type="molecule type" value="Genomic_DNA"/>
</dbReference>
<evidence type="ECO:0000313" key="1">
    <source>
        <dbReference type="EMBL" id="TRM62459.1"/>
    </source>
</evidence>
<keyword evidence="2" id="KW-1185">Reference proteome</keyword>
<gene>
    <name evidence="1" type="ORF">BD626DRAFT_49374</name>
</gene>
<proteinExistence type="predicted"/>
<reference evidence="1 2" key="1">
    <citation type="journal article" date="2019" name="New Phytol.">
        <title>Comparative genomics reveals unique wood-decay strategies and fruiting body development in the Schizophyllaceae.</title>
        <authorList>
            <person name="Almasi E."/>
            <person name="Sahu N."/>
            <person name="Krizsan K."/>
            <person name="Balint B."/>
            <person name="Kovacs G.M."/>
            <person name="Kiss B."/>
            <person name="Cseklye J."/>
            <person name="Drula E."/>
            <person name="Henrissat B."/>
            <person name="Nagy I."/>
            <person name="Chovatia M."/>
            <person name="Adam C."/>
            <person name="LaButti K."/>
            <person name="Lipzen A."/>
            <person name="Riley R."/>
            <person name="Grigoriev I.V."/>
            <person name="Nagy L.G."/>
        </authorList>
    </citation>
    <scope>NUCLEOTIDE SEQUENCE [LARGE SCALE GENOMIC DNA]</scope>
    <source>
        <strain evidence="1 2">NL-1724</strain>
    </source>
</reference>
<protein>
    <submittedName>
        <fullName evidence="1">Uncharacterized protein</fullName>
    </submittedName>
</protein>
<dbReference type="AlphaFoldDB" id="A0A550CCD8"/>
<evidence type="ECO:0000313" key="2">
    <source>
        <dbReference type="Proteomes" id="UP000320762"/>
    </source>
</evidence>